<dbReference type="Proteomes" id="UP000622245">
    <property type="component" value="Unassembled WGS sequence"/>
</dbReference>
<sequence length="458" mass="47058">MARALGPSAATRYCYDQVTGAPAANRTAVIYADAAGTVPADIRSYDGSTAPGPAVGGSIVPTDTVGQLSLIWFPDRVRRLWARVGNGPIFPIDADPTGLIESLDVGHNPALRRWYAALAGRYGSIASVVVMGDSISEGYGATSVTRRWLQVLQSELRSRFQPAGVAGAAYPYISASPRVSPIPADYPRTATAGVTQSDHGLGLRSAVIPAGESVTFSFTGSRAKVYGTKGAAVGKYGIRLDGAAEVVVDGAAASTSSGVLLWDSGALTAGAHTVLVQRSSTTTASPGNVLLEGLVTYHGDESGGVRVLDASRSGATLATFTGSNLWHGALGAVEGKGLLVLAWGANDSTTGTTPAAFKAGLELLIANARTAGWTGSILLLKLPKRGSAAEVTWLAYLAQMDAIAAADPDITTLDLRSRIPDQGTAEATALGLYVDEAHNTDKGQGLIADHIATAVVTR</sequence>
<evidence type="ECO:0000313" key="2">
    <source>
        <dbReference type="Proteomes" id="UP000622245"/>
    </source>
</evidence>
<dbReference type="CDD" id="cd00229">
    <property type="entry name" value="SGNH_hydrolase"/>
    <property type="match status" value="1"/>
</dbReference>
<dbReference type="RefSeq" id="WP_203146567.1">
    <property type="nucleotide sequence ID" value="NZ_JAEVHL010000002.1"/>
</dbReference>
<keyword evidence="2" id="KW-1185">Reference proteome</keyword>
<dbReference type="EMBL" id="JAEVHL010000002">
    <property type="protein sequence ID" value="MBM0274137.1"/>
    <property type="molecule type" value="Genomic_DNA"/>
</dbReference>
<proteinExistence type="predicted"/>
<keyword evidence="1" id="KW-0378">Hydrolase</keyword>
<reference evidence="1 2" key="1">
    <citation type="submission" date="2021-01" db="EMBL/GenBank/DDBJ databases">
        <title>Draft genome sequence of Micromonospora sp. strain STR1s_6.</title>
        <authorList>
            <person name="Karlyshev A."/>
            <person name="Jawad R."/>
        </authorList>
    </citation>
    <scope>NUCLEOTIDE SEQUENCE [LARGE SCALE GENOMIC DNA]</scope>
    <source>
        <strain evidence="1 2">STR1S-6</strain>
    </source>
</reference>
<dbReference type="SUPFAM" id="SSF52266">
    <property type="entry name" value="SGNH hydrolase"/>
    <property type="match status" value="2"/>
</dbReference>
<accession>A0ABS1Y9W7</accession>
<gene>
    <name evidence="1" type="ORF">JM949_00990</name>
</gene>
<dbReference type="GO" id="GO:0016787">
    <property type="term" value="F:hydrolase activity"/>
    <property type="evidence" value="ECO:0007669"/>
    <property type="project" value="UniProtKB-KW"/>
</dbReference>
<organism evidence="1 2">
    <name type="scientific">Micromonospora tarensis</name>
    <dbReference type="NCBI Taxonomy" id="2806100"/>
    <lineage>
        <taxon>Bacteria</taxon>
        <taxon>Bacillati</taxon>
        <taxon>Actinomycetota</taxon>
        <taxon>Actinomycetes</taxon>
        <taxon>Micromonosporales</taxon>
        <taxon>Micromonosporaceae</taxon>
        <taxon>Micromonospora</taxon>
    </lineage>
</organism>
<dbReference type="Gene3D" id="2.60.120.260">
    <property type="entry name" value="Galactose-binding domain-like"/>
    <property type="match status" value="1"/>
</dbReference>
<evidence type="ECO:0000313" key="1">
    <source>
        <dbReference type="EMBL" id="MBM0274137.1"/>
    </source>
</evidence>
<dbReference type="Gene3D" id="3.40.50.1110">
    <property type="entry name" value="SGNH hydrolase"/>
    <property type="match status" value="1"/>
</dbReference>
<name>A0ABS1Y9W7_9ACTN</name>
<protein>
    <submittedName>
        <fullName evidence="1">SGNH/GDSL hydrolase family protein</fullName>
    </submittedName>
</protein>
<comment type="caution">
    <text evidence="1">The sequence shown here is derived from an EMBL/GenBank/DDBJ whole genome shotgun (WGS) entry which is preliminary data.</text>
</comment>
<dbReference type="InterPro" id="IPR036514">
    <property type="entry name" value="SGNH_hydro_sf"/>
</dbReference>